<feature type="transmembrane region" description="Helical" evidence="1">
    <location>
        <begin position="6"/>
        <end position="26"/>
    </location>
</feature>
<keyword evidence="1" id="KW-0472">Membrane</keyword>
<name>A0A915HWZ7_ROMCU</name>
<keyword evidence="1" id="KW-1133">Transmembrane helix</keyword>
<evidence type="ECO:0000313" key="3">
    <source>
        <dbReference type="WBParaSite" id="nRc.2.0.1.t06404-RA"/>
    </source>
</evidence>
<reference evidence="3" key="1">
    <citation type="submission" date="2022-11" db="UniProtKB">
        <authorList>
            <consortium name="WormBaseParasite"/>
        </authorList>
    </citation>
    <scope>IDENTIFICATION</scope>
</reference>
<protein>
    <submittedName>
        <fullName evidence="3">Uncharacterized protein</fullName>
    </submittedName>
</protein>
<keyword evidence="1" id="KW-0812">Transmembrane</keyword>
<accession>A0A915HWZ7</accession>
<evidence type="ECO:0000313" key="2">
    <source>
        <dbReference type="Proteomes" id="UP000887565"/>
    </source>
</evidence>
<sequence>MAQFFSILFLARIELFIFLCNFDSKIHRKFLFITRHNATFTEIARRFWSIFVHFLIVAAFGIFFRFIGVAVGSGVGGDLFETVAAPLPPLSSERQRCKFNVEPVNALRRFFGRSANFSEKSSSVSSKDDSSL</sequence>
<proteinExistence type="predicted"/>
<keyword evidence="2" id="KW-1185">Reference proteome</keyword>
<dbReference type="WBParaSite" id="nRc.2.0.1.t06404-RA">
    <property type="protein sequence ID" value="nRc.2.0.1.t06404-RA"/>
    <property type="gene ID" value="nRc.2.0.1.g06404"/>
</dbReference>
<organism evidence="2 3">
    <name type="scientific">Romanomermis culicivorax</name>
    <name type="common">Nematode worm</name>
    <dbReference type="NCBI Taxonomy" id="13658"/>
    <lineage>
        <taxon>Eukaryota</taxon>
        <taxon>Metazoa</taxon>
        <taxon>Ecdysozoa</taxon>
        <taxon>Nematoda</taxon>
        <taxon>Enoplea</taxon>
        <taxon>Dorylaimia</taxon>
        <taxon>Mermithida</taxon>
        <taxon>Mermithoidea</taxon>
        <taxon>Mermithidae</taxon>
        <taxon>Romanomermis</taxon>
    </lineage>
</organism>
<dbReference type="AlphaFoldDB" id="A0A915HWZ7"/>
<feature type="transmembrane region" description="Helical" evidence="1">
    <location>
        <begin position="47"/>
        <end position="67"/>
    </location>
</feature>
<dbReference type="Proteomes" id="UP000887565">
    <property type="component" value="Unplaced"/>
</dbReference>
<evidence type="ECO:0000256" key="1">
    <source>
        <dbReference type="SAM" id="Phobius"/>
    </source>
</evidence>